<dbReference type="GO" id="GO:0051666">
    <property type="term" value="P:actin cortical patch localization"/>
    <property type="evidence" value="ECO:0007669"/>
    <property type="project" value="TreeGrafter"/>
</dbReference>
<dbReference type="InterPro" id="IPR045007">
    <property type="entry name" value="LSB5"/>
</dbReference>
<protein>
    <recommendedName>
        <fullName evidence="2">VHS domain-containing protein</fullName>
    </recommendedName>
</protein>
<dbReference type="PROSITE" id="PS50179">
    <property type="entry name" value="VHS"/>
    <property type="match status" value="1"/>
</dbReference>
<comment type="caution">
    <text evidence="3">The sequence shown here is derived from an EMBL/GenBank/DDBJ whole genome shotgun (WGS) entry which is preliminary data.</text>
</comment>
<dbReference type="Proteomes" id="UP000518752">
    <property type="component" value="Unassembled WGS sequence"/>
</dbReference>
<sequence>MKKIFGTSSKSKSKGISSEDPTPPATPAAISHTPIHAAHAVYQQQRTQLVALRPNSVVDNDYDQSAEDLAMAYEPPPSINASRTSSFASLQGTLPPGASPPNPIQPNPNNSPSLPPSNPPATLRKRPPQRDNSVGSVTASAPQAALSVAGKLMALDSTTNQAYLPHHHHTHSSSDLHHSMFPPSGRDTPISMSTVQQQYFDDSQQPLLHQKDKEKEKASKWNLFARHDDGRDREKERRKDDKVLLSARDQEIRMIDREKKEERDRQHWHFVDREETTNTNINTRRDQPVENKKKDNISGDRETGELIRMIGYLTATASEDWALVLEVCERASANEANAKEAVKALRREFKYGPPAAQLAAARLWAIMLRNSSDIFIAQCTQRKFLDTLEDLITNTGGPFNTGKGTSPVVRERVMDVLAAAAFASGRESPFCF</sequence>
<reference evidence="3 4" key="1">
    <citation type="journal article" date="2020" name="ISME J.">
        <title>Uncovering the hidden diversity of litter-decomposition mechanisms in mushroom-forming fungi.</title>
        <authorList>
            <person name="Floudas D."/>
            <person name="Bentzer J."/>
            <person name="Ahren D."/>
            <person name="Johansson T."/>
            <person name="Persson P."/>
            <person name="Tunlid A."/>
        </authorList>
    </citation>
    <scope>NUCLEOTIDE SEQUENCE [LARGE SCALE GENOMIC DNA]</scope>
    <source>
        <strain evidence="3 4">CBS 406.79</strain>
    </source>
</reference>
<dbReference type="EMBL" id="JAACJN010000007">
    <property type="protein sequence ID" value="KAF5392012.1"/>
    <property type="molecule type" value="Genomic_DNA"/>
</dbReference>
<feature type="compositionally biased region" description="Polar residues" evidence="1">
    <location>
        <begin position="79"/>
        <end position="92"/>
    </location>
</feature>
<dbReference type="AlphaFoldDB" id="A0A8H5HYY1"/>
<name>A0A8H5HYY1_9AGAR</name>
<feature type="compositionally biased region" description="Low complexity" evidence="1">
    <location>
        <begin position="1"/>
        <end position="18"/>
    </location>
</feature>
<dbReference type="CDD" id="cd16980">
    <property type="entry name" value="VHS_Lsb5"/>
    <property type="match status" value="1"/>
</dbReference>
<dbReference type="GO" id="GO:0035091">
    <property type="term" value="F:phosphatidylinositol binding"/>
    <property type="evidence" value="ECO:0007669"/>
    <property type="project" value="InterPro"/>
</dbReference>
<dbReference type="GO" id="GO:0043130">
    <property type="term" value="F:ubiquitin binding"/>
    <property type="evidence" value="ECO:0007669"/>
    <property type="project" value="InterPro"/>
</dbReference>
<proteinExistence type="predicted"/>
<dbReference type="InterPro" id="IPR008942">
    <property type="entry name" value="ENTH_VHS"/>
</dbReference>
<feature type="compositionally biased region" description="Pro residues" evidence="1">
    <location>
        <begin position="97"/>
        <end position="106"/>
    </location>
</feature>
<evidence type="ECO:0000256" key="1">
    <source>
        <dbReference type="SAM" id="MobiDB-lite"/>
    </source>
</evidence>
<accession>A0A8H5HYY1</accession>
<evidence type="ECO:0000313" key="4">
    <source>
        <dbReference type="Proteomes" id="UP000518752"/>
    </source>
</evidence>
<dbReference type="InterPro" id="IPR002014">
    <property type="entry name" value="VHS_dom"/>
</dbReference>
<feature type="region of interest" description="Disordered" evidence="1">
    <location>
        <begin position="164"/>
        <end position="184"/>
    </location>
</feature>
<dbReference type="GO" id="GO:0007034">
    <property type="term" value="P:vacuolar transport"/>
    <property type="evidence" value="ECO:0007669"/>
    <property type="project" value="UniProtKB-ARBA"/>
</dbReference>
<dbReference type="GO" id="GO:0006897">
    <property type="term" value="P:endocytosis"/>
    <property type="evidence" value="ECO:0007669"/>
    <property type="project" value="InterPro"/>
</dbReference>
<evidence type="ECO:0000313" key="3">
    <source>
        <dbReference type="EMBL" id="KAF5392012.1"/>
    </source>
</evidence>
<feature type="region of interest" description="Disordered" evidence="1">
    <location>
        <begin position="68"/>
        <end position="140"/>
    </location>
</feature>
<dbReference type="GO" id="GO:0007015">
    <property type="term" value="P:actin filament organization"/>
    <property type="evidence" value="ECO:0007669"/>
    <property type="project" value="InterPro"/>
</dbReference>
<dbReference type="PANTHER" id="PTHR47789:SF2">
    <property type="entry name" value="VHS DOMAIN-CONTAINING PROTEIN"/>
    <property type="match status" value="1"/>
</dbReference>
<feature type="region of interest" description="Disordered" evidence="1">
    <location>
        <begin position="1"/>
        <end position="36"/>
    </location>
</feature>
<dbReference type="OrthoDB" id="10255964at2759"/>
<feature type="compositionally biased region" description="Polar residues" evidence="1">
    <location>
        <begin position="130"/>
        <end position="140"/>
    </location>
</feature>
<organism evidence="3 4">
    <name type="scientific">Collybiopsis confluens</name>
    <dbReference type="NCBI Taxonomy" id="2823264"/>
    <lineage>
        <taxon>Eukaryota</taxon>
        <taxon>Fungi</taxon>
        <taxon>Dikarya</taxon>
        <taxon>Basidiomycota</taxon>
        <taxon>Agaricomycotina</taxon>
        <taxon>Agaricomycetes</taxon>
        <taxon>Agaricomycetidae</taxon>
        <taxon>Agaricales</taxon>
        <taxon>Marasmiineae</taxon>
        <taxon>Omphalotaceae</taxon>
        <taxon>Collybiopsis</taxon>
    </lineage>
</organism>
<keyword evidence="4" id="KW-1185">Reference proteome</keyword>
<evidence type="ECO:0000259" key="2">
    <source>
        <dbReference type="PROSITE" id="PS50179"/>
    </source>
</evidence>
<dbReference type="SUPFAM" id="SSF48464">
    <property type="entry name" value="ENTH/VHS domain"/>
    <property type="match status" value="1"/>
</dbReference>
<dbReference type="Gene3D" id="1.25.40.90">
    <property type="match status" value="1"/>
</dbReference>
<dbReference type="Pfam" id="PF00790">
    <property type="entry name" value="VHS"/>
    <property type="match status" value="1"/>
</dbReference>
<dbReference type="PANTHER" id="PTHR47789">
    <property type="entry name" value="LAS SEVENTEEN-BINDING PROTEIN 5"/>
    <property type="match status" value="1"/>
</dbReference>
<feature type="domain" description="VHS" evidence="2">
    <location>
        <begin position="311"/>
        <end position="417"/>
    </location>
</feature>
<gene>
    <name evidence="3" type="ORF">D9757_003341</name>
</gene>
<dbReference type="GO" id="GO:0030479">
    <property type="term" value="C:actin cortical patch"/>
    <property type="evidence" value="ECO:0007669"/>
    <property type="project" value="TreeGrafter"/>
</dbReference>